<evidence type="ECO:0000259" key="4">
    <source>
        <dbReference type="Pfam" id="PF00294"/>
    </source>
</evidence>
<evidence type="ECO:0000313" key="7">
    <source>
        <dbReference type="Proteomes" id="UP000256794"/>
    </source>
</evidence>
<evidence type="ECO:0000256" key="2">
    <source>
        <dbReference type="ARBA" id="ARBA00022679"/>
    </source>
</evidence>
<dbReference type="Gene3D" id="3.40.1190.20">
    <property type="match status" value="1"/>
</dbReference>
<dbReference type="InterPro" id="IPR052700">
    <property type="entry name" value="Carb_kinase_PfkB-like"/>
</dbReference>
<comment type="similarity">
    <text evidence="1">Belongs to the carbohydrate kinase PfkB family.</text>
</comment>
<evidence type="ECO:0000256" key="1">
    <source>
        <dbReference type="ARBA" id="ARBA00010688"/>
    </source>
</evidence>
<dbReference type="SUPFAM" id="SSF53613">
    <property type="entry name" value="Ribokinase-like"/>
    <property type="match status" value="1"/>
</dbReference>
<comment type="caution">
    <text evidence="5">The sequence shown here is derived from an EMBL/GenBank/DDBJ whole genome shotgun (WGS) entry which is preliminary data.</text>
</comment>
<organism evidence="5 8">
    <name type="scientific">Paracoccus versutus</name>
    <name type="common">Thiobacillus versutus</name>
    <dbReference type="NCBI Taxonomy" id="34007"/>
    <lineage>
        <taxon>Bacteria</taxon>
        <taxon>Pseudomonadati</taxon>
        <taxon>Pseudomonadota</taxon>
        <taxon>Alphaproteobacteria</taxon>
        <taxon>Rhodobacterales</taxon>
        <taxon>Paracoccaceae</taxon>
        <taxon>Paracoccus</taxon>
    </lineage>
</organism>
<dbReference type="OrthoDB" id="9813569at2"/>
<keyword evidence="3 5" id="KW-0418">Kinase</keyword>
<dbReference type="EMBL" id="QTUJ01000001">
    <property type="protein sequence ID" value="REF71668.1"/>
    <property type="molecule type" value="Genomic_DNA"/>
</dbReference>
<dbReference type="GO" id="GO:0016301">
    <property type="term" value="F:kinase activity"/>
    <property type="evidence" value="ECO:0007669"/>
    <property type="project" value="UniProtKB-KW"/>
</dbReference>
<evidence type="ECO:0000256" key="3">
    <source>
        <dbReference type="ARBA" id="ARBA00022777"/>
    </source>
</evidence>
<dbReference type="AlphaFoldDB" id="A0A099FJ36"/>
<dbReference type="eggNOG" id="COG0524">
    <property type="taxonomic scope" value="Bacteria"/>
</dbReference>
<dbReference type="RefSeq" id="WP_036756234.1">
    <property type="nucleotide sequence ID" value="NZ_CP035287.1"/>
</dbReference>
<accession>A0A3D9XQ08</accession>
<evidence type="ECO:0000313" key="6">
    <source>
        <dbReference type="EMBL" id="REG47584.1"/>
    </source>
</evidence>
<dbReference type="Proteomes" id="UP000256941">
    <property type="component" value="Unassembled WGS sequence"/>
</dbReference>
<reference evidence="7 8" key="1">
    <citation type="submission" date="2018-08" db="EMBL/GenBank/DDBJ databases">
        <title>Genomic Encyclopedia of Archaeal and Bacterial Type Strains, Phase II (KMG-II): from individual species to whole genera.</title>
        <authorList>
            <person name="Goeker M."/>
        </authorList>
    </citation>
    <scope>NUCLEOTIDE SEQUENCE [LARGE SCALE GENOMIC DNA]</scope>
    <source>
        <strain evidence="5 8">DSM 17099</strain>
        <strain evidence="6 7">DSM 582</strain>
    </source>
</reference>
<accession>A0A099FJ36</accession>
<proteinExistence type="inferred from homology"/>
<dbReference type="CDD" id="cd01168">
    <property type="entry name" value="adenosine_kinase"/>
    <property type="match status" value="1"/>
</dbReference>
<dbReference type="Pfam" id="PF00294">
    <property type="entry name" value="PfkB"/>
    <property type="match status" value="1"/>
</dbReference>
<gene>
    <name evidence="6" type="ORF">ATH84_101160</name>
    <name evidence="5" type="ORF">BDD41_0124</name>
</gene>
<keyword evidence="7" id="KW-1185">Reference proteome</keyword>
<keyword evidence="2" id="KW-0808">Transferase</keyword>
<sequence>MTTPYVIGIGNAVMDVIAPTSDATLARLGVEKGIMQLVDRARSEFLMAAQSADPQAGKARLVPGGSVANTLAGLGMLGLRTAFIGKVAGDPLGLSYAEQTEAQGTVFVNPPVAGDVAPTSRSIIFVTPDGERSMNTYLGISGELGPDDVNPATFSGADWLFLEGYLFDKDAGKAAFLKAADACHAAGGQAGIALSDPFCVDRHRADFRRLVAGPMDYVIGNVHEWQSLYQVEDLEEALRLASADCGTVICTRSGEDAILIRGAERVTAPVHRVVPVDATGAGDQFAAGLIYGLAIGADLAAAGRMGCIAAAEVIGHVGARPESDLRAAFRAEELA</sequence>
<name>A0A099FJ36_PARVE</name>
<dbReference type="InterPro" id="IPR029056">
    <property type="entry name" value="Ribokinase-like"/>
</dbReference>
<dbReference type="EMBL" id="QUMX01000011">
    <property type="protein sequence ID" value="REG47584.1"/>
    <property type="molecule type" value="Genomic_DNA"/>
</dbReference>
<dbReference type="Proteomes" id="UP000256794">
    <property type="component" value="Unassembled WGS sequence"/>
</dbReference>
<dbReference type="PANTHER" id="PTHR43320">
    <property type="entry name" value="SUGAR KINASE"/>
    <property type="match status" value="1"/>
</dbReference>
<protein>
    <submittedName>
        <fullName evidence="5">Sugar/nucleoside kinase (Ribokinase family)</fullName>
    </submittedName>
</protein>
<evidence type="ECO:0000313" key="5">
    <source>
        <dbReference type="EMBL" id="REF71668.1"/>
    </source>
</evidence>
<evidence type="ECO:0000313" key="8">
    <source>
        <dbReference type="Proteomes" id="UP000256941"/>
    </source>
</evidence>
<dbReference type="InterPro" id="IPR011611">
    <property type="entry name" value="PfkB_dom"/>
</dbReference>
<dbReference type="PANTHER" id="PTHR43320:SF3">
    <property type="entry name" value="CARBOHYDRATE KINASE PFKB DOMAIN-CONTAINING PROTEIN"/>
    <property type="match status" value="1"/>
</dbReference>
<feature type="domain" description="Carbohydrate kinase PfkB" evidence="4">
    <location>
        <begin position="49"/>
        <end position="321"/>
    </location>
</feature>